<evidence type="ECO:0000313" key="2">
    <source>
        <dbReference type="EMBL" id="TCO14079.1"/>
    </source>
</evidence>
<gene>
    <name evidence="2" type="ORF">EV666_10430</name>
</gene>
<dbReference type="Gene3D" id="2.160.20.20">
    <property type="match status" value="2"/>
</dbReference>
<dbReference type="NCBIfam" id="TIGR01414">
    <property type="entry name" value="autotrans_barl"/>
    <property type="match status" value="1"/>
</dbReference>
<dbReference type="InterPro" id="IPR011050">
    <property type="entry name" value="Pectin_lyase_fold/virulence"/>
</dbReference>
<keyword evidence="3" id="KW-1185">Reference proteome</keyword>
<dbReference type="SMART" id="SM00869">
    <property type="entry name" value="Autotransporter"/>
    <property type="match status" value="1"/>
</dbReference>
<feature type="domain" description="Autotransporter" evidence="1">
    <location>
        <begin position="1270"/>
        <end position="1549"/>
    </location>
</feature>
<dbReference type="PROSITE" id="PS51208">
    <property type="entry name" value="AUTOTRANSPORTER"/>
    <property type="match status" value="1"/>
</dbReference>
<dbReference type="SUPFAM" id="SSF103515">
    <property type="entry name" value="Autotransporter"/>
    <property type="match status" value="1"/>
</dbReference>
<evidence type="ECO:0000259" key="1">
    <source>
        <dbReference type="PROSITE" id="PS51208"/>
    </source>
</evidence>
<proteinExistence type="predicted"/>
<organism evidence="2 3">
    <name type="scientific">Camelimonas lactis</name>
    <dbReference type="NCBI Taxonomy" id="659006"/>
    <lineage>
        <taxon>Bacteria</taxon>
        <taxon>Pseudomonadati</taxon>
        <taxon>Pseudomonadota</taxon>
        <taxon>Alphaproteobacteria</taxon>
        <taxon>Hyphomicrobiales</taxon>
        <taxon>Chelatococcaceae</taxon>
        <taxon>Camelimonas</taxon>
    </lineage>
</organism>
<dbReference type="EMBL" id="SLWL01000004">
    <property type="protein sequence ID" value="TCO14079.1"/>
    <property type="molecule type" value="Genomic_DNA"/>
</dbReference>
<dbReference type="InterPro" id="IPR005546">
    <property type="entry name" value="Autotransporte_beta"/>
</dbReference>
<sequence length="1549" mass="151106">MPAIACAVPVLAPASAARPLRRRLLLLLASTATVSLLSTPLRAGPPISANGVDLGILTNVIVNAVPGERAVIAYNPGGAVTLDGGVINVQSTIAQRGLGLLGRSQGVINSSADVTTTGDRGHAVQAGNSGPNITLYDGSTAGTVNLTGGRISTDGVYSLGLHAVDHGVINASNVVISTTGATSFGGQAESASTINLVNASVTTSGAGATGLVANNDMVKDFNIPMPGGVINAQNTAINTTGLAAGGALASHGASVSLANGSVTTSGDQAVGLSALIDGQISSSANITTGGVGAHAAQAGGAGAGDPLAAYDGATAGVVTLTGGLLRTSGDGAMGLHATDAGVIHATAVDIATTGLDATGAHADSNSAINLTSAGISVAGDGAHGLRAGNDRLALDSTATGGVINANGVTIVTQGTGGHGVVAENGARVTLFGGSVSALGDYGAGVMATGDGRIMSNAAIAAHGGQGIGALAGDNGSITLTGGSVSVTAHMGQGLLAVMGGTVNSAADVTTLGHGSHAVQAGFAEATDTLYAGATAGAVTLTGGAISTAGILAAGLYATDGGQINAGPVAVTTTGDGGYGALAQTGSRINLDSASFHTSGVAALGLFASNDRRRAGVDAAAPGGVIRGSAGVQTTGTDAHGVVADFGGQVELTAGSVNTSGAGARGLLAHSGGTIESAANISVAGVGAHAVQAGFPEITAPVHDGSSAGVVRLAGGAVSATGAMASGLYAVDGGRIIASGAVAVTTGGDGGHGAMAQTGGRIELEGTSFATSGVAAHGLVAGNDRRRDGIDDDAPGGVIQGRAHVQTTGADAHAAVAEHGGRLELTGGALAATGSGAAGLVVRDGGVVVADMVSIASAQGAAIRTHNNAAITLNGAGTITGASAAIATTFDKADQHVALLVGPGVHLASDSNVLLAVDRSGAGGDSGVVALGLGSGSVATGDILDTDAKTTGFTDVELAEKASWSGVAKGVRHIRALHGGGELHVRDGSAIAGDIAVNETILRFGEGGVQVDGGVTLTSSRTSGGSLANPVHVGGGVLVDAGSVFGGNWRIGGDLVNHGVIAPGNSIGVVQVNGNLNLGPSSVYQVDINALGQSDLIEVAGQAHLGGRVVVAPGPGGNGYVVGARQVIVTAAGGVGGSTFDGGASWAPGQSYVFLTPILGYDANNAYLTVVRNSTPMEETAKTPNQAAAAAAVDRLPADNTLFSIIANLPTADAAAQAFGAISGDVHASIAGALVSQSHHVRDAVTGRIRQSFADGDGIDDNGDVRQVRRLQGLNATLWGQAFGGWGHAGSGGAGVARTSQSLAGFLAGVDARAFDNWRLGVAGGYSRGAFDINNRASSSGADSYHVALYGGGQYAGLGMRWGAAYTWDDATVSRTIAFPGFADSARGAWRSGIAQVFGEIGQEFRQGATTIEPFLGLAWVGYNGERFRENGGVAALSGKTGRMSTTYSTFGGRLAHTFTLANGAGLTARATVGWIHAFGDVDPRGRMWLADATTPFTVAGAPIARDSLLLEAGLDMSVAANVTLGATWSAQLAQHGQEQSLKGNFAIRF</sequence>
<comment type="caution">
    <text evidence="2">The sequence shown here is derived from an EMBL/GenBank/DDBJ whole genome shotgun (WGS) entry which is preliminary data.</text>
</comment>
<accession>A0A4R2GTW6</accession>
<name>A0A4R2GTW6_9HYPH</name>
<reference evidence="2 3" key="1">
    <citation type="submission" date="2019-03" db="EMBL/GenBank/DDBJ databases">
        <title>Genomic Encyclopedia of Type Strains, Phase IV (KMG-IV): sequencing the most valuable type-strain genomes for metagenomic binning, comparative biology and taxonomic classification.</title>
        <authorList>
            <person name="Goeker M."/>
        </authorList>
    </citation>
    <scope>NUCLEOTIDE SEQUENCE [LARGE SCALE GENOMIC DNA]</scope>
    <source>
        <strain evidence="2 3">DSM 22958</strain>
    </source>
</reference>
<dbReference type="OrthoDB" id="9804931at2"/>
<dbReference type="Gene3D" id="2.40.128.130">
    <property type="entry name" value="Autotransporter beta-domain"/>
    <property type="match status" value="1"/>
</dbReference>
<dbReference type="InterPro" id="IPR036709">
    <property type="entry name" value="Autotransporte_beta_dom_sf"/>
</dbReference>
<evidence type="ECO:0000313" key="3">
    <source>
        <dbReference type="Proteomes" id="UP000294881"/>
    </source>
</evidence>
<protein>
    <submittedName>
        <fullName evidence="2">Outer membrane autotransporter protein</fullName>
    </submittedName>
</protein>
<dbReference type="InterPro" id="IPR012332">
    <property type="entry name" value="Autotransporter_pectin_lyase_C"/>
</dbReference>
<dbReference type="RefSeq" id="WP_132004756.1">
    <property type="nucleotide sequence ID" value="NZ_JBHUNN010000002.1"/>
</dbReference>
<dbReference type="GO" id="GO:0019867">
    <property type="term" value="C:outer membrane"/>
    <property type="evidence" value="ECO:0007669"/>
    <property type="project" value="InterPro"/>
</dbReference>
<dbReference type="Proteomes" id="UP000294881">
    <property type="component" value="Unassembled WGS sequence"/>
</dbReference>
<dbReference type="InterPro" id="IPR006315">
    <property type="entry name" value="OM_autotransptr_brl_dom"/>
</dbReference>
<dbReference type="SUPFAM" id="SSF51126">
    <property type="entry name" value="Pectin lyase-like"/>
    <property type="match status" value="1"/>
</dbReference>
<dbReference type="Pfam" id="PF03797">
    <property type="entry name" value="Autotransporter"/>
    <property type="match status" value="1"/>
</dbReference>